<dbReference type="GO" id="GO:0097729">
    <property type="term" value="C:9+2 motile cilium"/>
    <property type="evidence" value="ECO:0007669"/>
    <property type="project" value="TreeGrafter"/>
</dbReference>
<accession>A0A8S2M7I3</accession>
<dbReference type="EMBL" id="CAJOBJ010002788">
    <property type="protein sequence ID" value="CAF3940490.1"/>
    <property type="molecule type" value="Genomic_DNA"/>
</dbReference>
<dbReference type="PANTHER" id="PTHR46500:SF1">
    <property type="entry name" value="CILIA- AND FLAGELLA-ASSOCIATED PROTEIN 221"/>
    <property type="match status" value="1"/>
</dbReference>
<sequence length="185" mass="21248">DVIQGTMTWKNMNSTGLSALSQVPTMSNVWLPRWNDPFSEDVLPTNLPALLNEMPASDRNQLLDNDMNEENKLVLTPEMIRAEFLEAHIDGTGNGKQDGFPYGDKLPESNVLLSVYGRESRARREQELDYFQRRKFGQLTDKVNKRIEKYHAAVRNDFALLSDQQQQPQQLQSQQQQTILIEPSQ</sequence>
<name>A0A8S2M7I3_9BILA</name>
<protein>
    <submittedName>
        <fullName evidence="2">Uncharacterized protein</fullName>
    </submittedName>
</protein>
<dbReference type="Proteomes" id="UP000681720">
    <property type="component" value="Unassembled WGS sequence"/>
</dbReference>
<evidence type="ECO:0000256" key="1">
    <source>
        <dbReference type="SAM" id="MobiDB-lite"/>
    </source>
</evidence>
<dbReference type="PANTHER" id="PTHR46500">
    <property type="entry name" value="CILIA- AND FLAGELLA-ASSOCIATED PROTEIN 221"/>
    <property type="match status" value="1"/>
</dbReference>
<dbReference type="InterPro" id="IPR029676">
    <property type="entry name" value="CFAP221"/>
</dbReference>
<evidence type="ECO:0000313" key="2">
    <source>
        <dbReference type="EMBL" id="CAF3940490.1"/>
    </source>
</evidence>
<reference evidence="2" key="1">
    <citation type="submission" date="2021-02" db="EMBL/GenBank/DDBJ databases">
        <authorList>
            <person name="Nowell W R."/>
        </authorList>
    </citation>
    <scope>NUCLEOTIDE SEQUENCE</scope>
</reference>
<organism evidence="2 3">
    <name type="scientific">Rotaria magnacalcarata</name>
    <dbReference type="NCBI Taxonomy" id="392030"/>
    <lineage>
        <taxon>Eukaryota</taxon>
        <taxon>Metazoa</taxon>
        <taxon>Spiralia</taxon>
        <taxon>Gnathifera</taxon>
        <taxon>Rotifera</taxon>
        <taxon>Eurotatoria</taxon>
        <taxon>Bdelloidea</taxon>
        <taxon>Philodinida</taxon>
        <taxon>Philodinidae</taxon>
        <taxon>Rotaria</taxon>
    </lineage>
</organism>
<comment type="caution">
    <text evidence="2">The sequence shown here is derived from an EMBL/GenBank/DDBJ whole genome shotgun (WGS) entry which is preliminary data.</text>
</comment>
<evidence type="ECO:0000313" key="3">
    <source>
        <dbReference type="Proteomes" id="UP000681720"/>
    </source>
</evidence>
<feature type="compositionally biased region" description="Low complexity" evidence="1">
    <location>
        <begin position="165"/>
        <end position="177"/>
    </location>
</feature>
<feature type="region of interest" description="Disordered" evidence="1">
    <location>
        <begin position="165"/>
        <end position="185"/>
    </location>
</feature>
<dbReference type="GO" id="GO:0044458">
    <property type="term" value="P:motile cilium assembly"/>
    <property type="evidence" value="ECO:0007669"/>
    <property type="project" value="TreeGrafter"/>
</dbReference>
<dbReference type="GO" id="GO:0003341">
    <property type="term" value="P:cilium movement"/>
    <property type="evidence" value="ECO:0007669"/>
    <property type="project" value="InterPro"/>
</dbReference>
<proteinExistence type="predicted"/>
<feature type="non-terminal residue" evidence="2">
    <location>
        <position position="1"/>
    </location>
</feature>
<dbReference type="AlphaFoldDB" id="A0A8S2M7I3"/>
<gene>
    <name evidence="2" type="ORF">GIL414_LOCUS8554</name>
</gene>